<dbReference type="Pfam" id="PF00174">
    <property type="entry name" value="Oxidored_molyb"/>
    <property type="match status" value="1"/>
</dbReference>
<dbReference type="GO" id="GO:0043546">
    <property type="term" value="F:molybdopterin cofactor binding"/>
    <property type="evidence" value="ECO:0007669"/>
    <property type="project" value="UniProtKB-UniRule"/>
</dbReference>
<evidence type="ECO:0000256" key="1">
    <source>
        <dbReference type="ARBA" id="ARBA00022505"/>
    </source>
</evidence>
<gene>
    <name evidence="5 7" type="primary">msrP</name>
    <name evidence="7" type="ORF">MACH21_00630</name>
</gene>
<keyword evidence="1 5" id="KW-0500">Molybdenum</keyword>
<feature type="binding site" evidence="5">
    <location>
        <begin position="218"/>
        <end position="220"/>
    </location>
    <ligand>
        <name>Mo-molybdopterin</name>
        <dbReference type="ChEBI" id="CHEBI:71302"/>
    </ligand>
</feature>
<keyword evidence="2 5" id="KW-0479">Metal-binding</keyword>
<evidence type="ECO:0000256" key="2">
    <source>
        <dbReference type="ARBA" id="ARBA00022723"/>
    </source>
</evidence>
<dbReference type="Proteomes" id="UP001337723">
    <property type="component" value="Chromosome"/>
</dbReference>
<evidence type="ECO:0000256" key="3">
    <source>
        <dbReference type="ARBA" id="ARBA00022729"/>
    </source>
</evidence>
<comment type="similarity">
    <text evidence="5">Belongs to the MsrP family.</text>
</comment>
<comment type="PTM">
    <text evidence="5">Predicted to be exported by the Tat system. The position of the signal peptide cleavage has not been experimentally proven.</text>
</comment>
<dbReference type="InterPro" id="IPR006311">
    <property type="entry name" value="TAT_signal"/>
</dbReference>
<comment type="caution">
    <text evidence="5">Lacks conserved residue(s) required for the propagation of feature annotation.</text>
</comment>
<evidence type="ECO:0000313" key="8">
    <source>
        <dbReference type="Proteomes" id="UP001337723"/>
    </source>
</evidence>
<protein>
    <recommendedName>
        <fullName evidence="5">Protein-methionine-sulfoxide reductase catalytic subunit MsrP</fullName>
        <ecNumber evidence="5">1.8.5.-</ecNumber>
    </recommendedName>
</protein>
<dbReference type="NCBIfam" id="NF003767">
    <property type="entry name" value="PRK05363.1"/>
    <property type="match status" value="1"/>
</dbReference>
<dbReference type="PANTHER" id="PTHR43032:SF3">
    <property type="entry name" value="PROTEIN-METHIONINE-SULFOXIDE REDUCTASE CATALYTIC SUBUNIT MSRP"/>
    <property type="match status" value="1"/>
</dbReference>
<dbReference type="HAMAP" id="MF_01206">
    <property type="entry name" value="MsrP"/>
    <property type="match status" value="1"/>
</dbReference>
<keyword evidence="3 5" id="KW-0732">Signal</keyword>
<dbReference type="KEGG" id="rmai:MACH21_00630"/>
<feature type="binding site" evidence="5">
    <location>
        <position position="119"/>
    </location>
    <ligand>
        <name>Mo-molybdopterin</name>
        <dbReference type="ChEBI" id="CHEBI:71302"/>
    </ligand>
    <ligandPart>
        <name>Mo</name>
        <dbReference type="ChEBI" id="CHEBI:28685"/>
    </ligandPart>
</feature>
<dbReference type="AlphaFoldDB" id="A0AA48HGT5"/>
<reference evidence="7 8" key="1">
    <citation type="submission" date="2023-01" db="EMBL/GenBank/DDBJ databases">
        <title>Complete genome sequence of Roseicyclus marinus strain Dej080120_10.</title>
        <authorList>
            <person name="Ueki S."/>
            <person name="Maruyama F."/>
        </authorList>
    </citation>
    <scope>NUCLEOTIDE SEQUENCE [LARGE SCALE GENOMIC DNA]</scope>
    <source>
        <strain evidence="7 8">Dej080120_10</strain>
    </source>
</reference>
<evidence type="ECO:0000313" key="7">
    <source>
        <dbReference type="EMBL" id="BDW83886.1"/>
    </source>
</evidence>
<dbReference type="InterPro" id="IPR000572">
    <property type="entry name" value="OxRdtase_Mopterin-bd_dom"/>
</dbReference>
<feature type="binding site" evidence="5">
    <location>
        <position position="61"/>
    </location>
    <ligand>
        <name>Mo-molybdopterin</name>
        <dbReference type="ChEBI" id="CHEBI:71302"/>
    </ligand>
</feature>
<feature type="binding site" evidence="5">
    <location>
        <position position="207"/>
    </location>
    <ligand>
        <name>Mo-molybdopterin</name>
        <dbReference type="ChEBI" id="CHEBI:71302"/>
    </ligand>
</feature>
<dbReference type="SUPFAM" id="SSF56524">
    <property type="entry name" value="Oxidoreductase molybdopterin-binding domain"/>
    <property type="match status" value="1"/>
</dbReference>
<name>A0AA48HGT5_9RHOB</name>
<evidence type="ECO:0000259" key="6">
    <source>
        <dbReference type="Pfam" id="PF00174"/>
    </source>
</evidence>
<comment type="function">
    <text evidence="5">Part of the MsrPQ system that repairs oxidized periplasmic proteins containing methionine sulfoxide residues (Met-O), using respiratory chain electrons. Thus protects these proteins from oxidative-stress damage caused by reactive species of oxygen and chlorine generated by the host defense mechanisms. MsrPQ is essential for the maintenance of envelope integrity under bleach stress, rescuing a wide series of structurally unrelated periplasmic proteins from methionine oxidation. The catalytic subunit MsrP is non-stereospecific, being able to reduce both (R-) and (S-) diastereoisomers of methionine sulfoxide.</text>
</comment>
<comment type="catalytic activity">
    <reaction evidence="5">
        <text>L-methionyl-[protein] + a quinone + H2O = L-methionyl-(S)-S-oxide-[protein] + a quinol</text>
        <dbReference type="Rhea" id="RHEA:51292"/>
        <dbReference type="Rhea" id="RHEA-COMP:12313"/>
        <dbReference type="Rhea" id="RHEA-COMP:12315"/>
        <dbReference type="ChEBI" id="CHEBI:15377"/>
        <dbReference type="ChEBI" id="CHEBI:16044"/>
        <dbReference type="ChEBI" id="CHEBI:24646"/>
        <dbReference type="ChEBI" id="CHEBI:44120"/>
        <dbReference type="ChEBI" id="CHEBI:132124"/>
    </reaction>
</comment>
<dbReference type="PANTHER" id="PTHR43032">
    <property type="entry name" value="PROTEIN-METHIONINE-SULFOXIDE REDUCTASE"/>
    <property type="match status" value="1"/>
</dbReference>
<dbReference type="InterPro" id="IPR036374">
    <property type="entry name" value="OxRdtase_Mopterin-bd_sf"/>
</dbReference>
<dbReference type="GO" id="GO:0030091">
    <property type="term" value="P:protein repair"/>
    <property type="evidence" value="ECO:0007669"/>
    <property type="project" value="UniProtKB-UniRule"/>
</dbReference>
<feature type="domain" description="Oxidoreductase molybdopterin-binding" evidence="6">
    <location>
        <begin position="82"/>
        <end position="236"/>
    </location>
</feature>
<dbReference type="GO" id="GO:0016672">
    <property type="term" value="F:oxidoreductase activity, acting on a sulfur group of donors, quinone or similar compound as acceptor"/>
    <property type="evidence" value="ECO:0007669"/>
    <property type="project" value="UniProtKB-UniRule"/>
</dbReference>
<evidence type="ECO:0000256" key="4">
    <source>
        <dbReference type="ARBA" id="ARBA00023002"/>
    </source>
</evidence>
<comment type="catalytic activity">
    <reaction evidence="5">
        <text>L-methionyl-[protein] + a quinone + H2O = L-methionyl-(R)-S-oxide-[protein] + a quinol</text>
        <dbReference type="Rhea" id="RHEA:51296"/>
        <dbReference type="Rhea" id="RHEA-COMP:12313"/>
        <dbReference type="Rhea" id="RHEA-COMP:12314"/>
        <dbReference type="ChEBI" id="CHEBI:15377"/>
        <dbReference type="ChEBI" id="CHEBI:16044"/>
        <dbReference type="ChEBI" id="CHEBI:24646"/>
        <dbReference type="ChEBI" id="CHEBI:45764"/>
        <dbReference type="ChEBI" id="CHEBI:132124"/>
    </reaction>
</comment>
<feature type="binding site" evidence="5">
    <location>
        <position position="154"/>
    </location>
    <ligand>
        <name>Mo-molybdopterin</name>
        <dbReference type="ChEBI" id="CHEBI:71302"/>
    </ligand>
</feature>
<keyword evidence="8" id="KW-1185">Reference proteome</keyword>
<comment type="cofactor">
    <cofactor evidence="5">
        <name>Mo-molybdopterin</name>
        <dbReference type="ChEBI" id="CHEBI:71302"/>
    </cofactor>
    <text evidence="5">Binds 1 Mo-molybdopterin (Mo-MPT) cofactor per subunit.</text>
</comment>
<accession>A0AA48HGT5</accession>
<dbReference type="RefSeq" id="WP_338273365.1">
    <property type="nucleotide sequence ID" value="NZ_AP027266.1"/>
</dbReference>
<dbReference type="Gene3D" id="3.90.420.10">
    <property type="entry name" value="Oxidoreductase, molybdopterin-binding domain"/>
    <property type="match status" value="1"/>
</dbReference>
<dbReference type="GO" id="GO:0046872">
    <property type="term" value="F:metal ion binding"/>
    <property type="evidence" value="ECO:0007669"/>
    <property type="project" value="UniProtKB-KW"/>
</dbReference>
<proteinExistence type="inferred from homology"/>
<evidence type="ECO:0000256" key="5">
    <source>
        <dbReference type="HAMAP-Rule" id="MF_01206"/>
    </source>
</evidence>
<organism evidence="7 8">
    <name type="scientific">Roseicyclus marinus</name>
    <dbReference type="NCBI Taxonomy" id="2161673"/>
    <lineage>
        <taxon>Bacteria</taxon>
        <taxon>Pseudomonadati</taxon>
        <taxon>Pseudomonadota</taxon>
        <taxon>Alphaproteobacteria</taxon>
        <taxon>Rhodobacterales</taxon>
        <taxon>Roseobacteraceae</taxon>
        <taxon>Roseicyclus</taxon>
    </lineage>
</organism>
<dbReference type="PROSITE" id="PS51318">
    <property type="entry name" value="TAT"/>
    <property type="match status" value="1"/>
</dbReference>
<feature type="binding site" evidence="5">
    <location>
        <begin position="64"/>
        <end position="65"/>
    </location>
    <ligand>
        <name>Mo-molybdopterin</name>
        <dbReference type="ChEBI" id="CHEBI:71302"/>
    </ligand>
</feature>
<keyword evidence="4 5" id="KW-0560">Oxidoreductase</keyword>
<comment type="subunit">
    <text evidence="5">Heterodimer of a catalytic subunit (MsrP) and a heme-binding subunit (MsrQ).</text>
</comment>
<dbReference type="InterPro" id="IPR022867">
    <property type="entry name" value="MsrP"/>
</dbReference>
<sequence>MARRYISDLGWADVTPRSLYMNRRQIMAGGGALLGAGLIGGGARAQDALEPNTFEEITTYNNFYEFGTRKEDPARNAHMLTTAPWEIVIDGLVDNPGTYSFEQVVEGMTIEERIYRFRCVEAWSMVIPWNGFELADLLERVGVQDGARYVAFETALRPDEMPGVRVPVLDWPYREGLRLDEAMHPLTILATGLYGEPMPNQSGAPIRLVVPWKYGFKSIKSIVRITLTAEEPVATWNATQPSEYGFYSNVNPNVDHPRWSQASERRIGGGLFASRQPTLMFNGYEDEVASLYEGMDLAEFF</sequence>
<dbReference type="EC" id="1.8.5.-" evidence="5"/>
<dbReference type="EMBL" id="AP027266">
    <property type="protein sequence ID" value="BDW83886.1"/>
    <property type="molecule type" value="Genomic_DNA"/>
</dbReference>